<dbReference type="EMBL" id="BSXU01000067">
    <property type="protein sequence ID" value="GMG19141.1"/>
    <property type="molecule type" value="Genomic_DNA"/>
</dbReference>
<sequence length="482" mass="55051">MEYKVFCPCYEPTETRLQKQETNEQPLLETIDPPLQKRTQDYSHIPKTLSHKVTSHDVKTLQFCSECQSIRCENCTSKELIAKFCPRCFHFQAPSALVCNRNCFSCPRCNNFLSIDVSTEKDDISARIKGKTFNFHCGNCKWLFTTGLVEKPAPLATIVKRLSVDDDDRQFKKLKDHYLSRYDAMNLLDTETRILYKQELISRFSSLEIASMSKSGKLPNFEVNYESDDDEIEDVQDKKIIHKANIPSHKLFPVCQSLRCREITKCAVCNTVLTSMPEDASATTIRKSVHSPAVEVLPEINVTRFRNYEKKTDPNRIGVPNWALSIMNPLQEDIDVTLSYPDDIRLFCQDKIIKKGASYSVHLPCTSFKLGARPASCSKLEEVVKMVPTVILTNYTKQSRIELMGRSPIGLANVTWTPEKVDNEFYEAMSSRPLDSGVNWATLLLVTDVDVEQKQLDFPLFLSVKGENHSFGVWYLLQIPIN</sequence>
<evidence type="ECO:0000256" key="2">
    <source>
        <dbReference type="ARBA" id="ARBA00004529"/>
    </source>
</evidence>
<keyword evidence="7" id="KW-0832">Ubl conjugation</keyword>
<evidence type="ECO:0000256" key="7">
    <source>
        <dbReference type="ARBA" id="ARBA00022843"/>
    </source>
</evidence>
<evidence type="ECO:0000256" key="4">
    <source>
        <dbReference type="ARBA" id="ARBA00022490"/>
    </source>
</evidence>
<evidence type="ECO:0000256" key="12">
    <source>
        <dbReference type="ARBA" id="ARBA00034864"/>
    </source>
</evidence>
<dbReference type="OrthoDB" id="3992908at2759"/>
<evidence type="ECO:0000256" key="5">
    <source>
        <dbReference type="ARBA" id="ARBA00022499"/>
    </source>
</evidence>
<dbReference type="AlphaFoldDB" id="A0A9W6YS13"/>
<evidence type="ECO:0000256" key="8">
    <source>
        <dbReference type="ARBA" id="ARBA00022990"/>
    </source>
</evidence>
<dbReference type="Proteomes" id="UP001165063">
    <property type="component" value="Unassembled WGS sequence"/>
</dbReference>
<reference evidence="14" key="1">
    <citation type="submission" date="2023-04" db="EMBL/GenBank/DDBJ databases">
        <title>Ambrosiozyma monospora NBRC 1965.</title>
        <authorList>
            <person name="Ichikawa N."/>
            <person name="Sato H."/>
            <person name="Tonouchi N."/>
        </authorList>
    </citation>
    <scope>NUCLEOTIDE SEQUENCE</scope>
    <source>
        <strain evidence="14">NBRC 1965</strain>
    </source>
</reference>
<evidence type="ECO:0000256" key="1">
    <source>
        <dbReference type="ARBA" id="ARBA00004300"/>
    </source>
</evidence>
<evidence type="ECO:0000256" key="13">
    <source>
        <dbReference type="ARBA" id="ARBA00093507"/>
    </source>
</evidence>
<keyword evidence="15" id="KW-1185">Reference proteome</keyword>
<dbReference type="PANTHER" id="PTHR13034">
    <property type="entry name" value="DYNACTIN P62 SUBUNIT"/>
    <property type="match status" value="1"/>
</dbReference>
<keyword evidence="6" id="KW-0597">Phosphoprotein</keyword>
<protein>
    <recommendedName>
        <fullName evidence="12">Dynactin subunit 4</fullName>
    </recommendedName>
</protein>
<name>A0A9W6YS13_AMBMO</name>
<keyword evidence="5" id="KW-1017">Isopeptide bond</keyword>
<dbReference type="InterPro" id="IPR008603">
    <property type="entry name" value="DCTN4"/>
</dbReference>
<keyword evidence="8" id="KW-0007">Acetylation</keyword>
<evidence type="ECO:0000313" key="15">
    <source>
        <dbReference type="Proteomes" id="UP001165063"/>
    </source>
</evidence>
<keyword evidence="10" id="KW-0206">Cytoskeleton</keyword>
<dbReference type="PANTHER" id="PTHR13034:SF2">
    <property type="entry name" value="DYNACTIN SUBUNIT 4"/>
    <property type="match status" value="1"/>
</dbReference>
<accession>A0A9W6YS13</accession>
<dbReference type="GO" id="GO:0001725">
    <property type="term" value="C:stress fiber"/>
    <property type="evidence" value="ECO:0007669"/>
    <property type="project" value="UniProtKB-SubCell"/>
</dbReference>
<comment type="subcellular location">
    <subcellularLocation>
        <location evidence="1">Cytoplasm</location>
        <location evidence="1">Cytoskeleton</location>
        <location evidence="1">Microtubule organizing center</location>
        <location evidence="1">Centrosome</location>
    </subcellularLocation>
    <subcellularLocation>
        <location evidence="2">Cytoplasm</location>
        <location evidence="2">Cytoskeleton</location>
        <location evidence="2">Stress fiber</location>
    </subcellularLocation>
    <subcellularLocation>
        <location evidence="3">Cytoplasm</location>
        <location evidence="3">Myofibril</location>
    </subcellularLocation>
</comment>
<evidence type="ECO:0000256" key="6">
    <source>
        <dbReference type="ARBA" id="ARBA00022553"/>
    </source>
</evidence>
<comment type="caution">
    <text evidence="14">The sequence shown here is derived from an EMBL/GenBank/DDBJ whole genome shotgun (WGS) entry which is preliminary data.</text>
</comment>
<keyword evidence="4" id="KW-0963">Cytoplasm</keyword>
<evidence type="ECO:0000256" key="3">
    <source>
        <dbReference type="ARBA" id="ARBA00004657"/>
    </source>
</evidence>
<evidence type="ECO:0000256" key="9">
    <source>
        <dbReference type="ARBA" id="ARBA00023054"/>
    </source>
</evidence>
<comment type="similarity">
    <text evidence="11">Belongs to the dynactin subunit 4 family.</text>
</comment>
<organism evidence="14 15">
    <name type="scientific">Ambrosiozyma monospora</name>
    <name type="common">Yeast</name>
    <name type="synonym">Endomycopsis monosporus</name>
    <dbReference type="NCBI Taxonomy" id="43982"/>
    <lineage>
        <taxon>Eukaryota</taxon>
        <taxon>Fungi</taxon>
        <taxon>Dikarya</taxon>
        <taxon>Ascomycota</taxon>
        <taxon>Saccharomycotina</taxon>
        <taxon>Pichiomycetes</taxon>
        <taxon>Pichiales</taxon>
        <taxon>Pichiaceae</taxon>
        <taxon>Ambrosiozyma</taxon>
    </lineage>
</organism>
<dbReference type="Pfam" id="PF05502">
    <property type="entry name" value="Dynactin_p62"/>
    <property type="match status" value="1"/>
</dbReference>
<evidence type="ECO:0000313" key="14">
    <source>
        <dbReference type="EMBL" id="GMG19141.1"/>
    </source>
</evidence>
<dbReference type="GO" id="GO:0005869">
    <property type="term" value="C:dynactin complex"/>
    <property type="evidence" value="ECO:0007669"/>
    <property type="project" value="InterPro"/>
</dbReference>
<proteinExistence type="inferred from homology"/>
<keyword evidence="9" id="KW-0175">Coiled coil</keyword>
<gene>
    <name evidence="14" type="ORF">Amon01_000023700</name>
</gene>
<comment type="subunit">
    <text evidence="13">Subunit of dynactin, a multiprotein complex part of a tripartite complex with dynein and a adapter, such as BICDL1, BICD2 or HOOK3. The dynactin complex is built around ACTR1A/ACTB filament and consists of an actin-related filament composed of a shoulder domain, a pointed end and a barbed end. Its length is defined by its flexible shoulder domain. The soulder is composed of 2 DCTN1 subunits, 4 DCTN2 and 2 DCTN3. The 4 DCNT2 (via N-terminus) bind the ACTR1A filament and act as molecular rulers to determine the length. The pointed end is important for binding dynein-dynactin cargo adapters. Consists of 4 subunits: ACTR10, DCNT4, DCTN5 and DCTN6. The barbed end is composed of a CAPZA1:CAPZB heterodimers, which binds ACTR1A/ACTB filament and dynactin and stabilizes dynactin. Interacts with ATP7B, but not ATP7A, in a copper-dependent manner. Interacts with ANK2; this interaction is required for localization at costameres. Interacts with N4BP2L1.</text>
</comment>
<evidence type="ECO:0000256" key="10">
    <source>
        <dbReference type="ARBA" id="ARBA00023212"/>
    </source>
</evidence>
<evidence type="ECO:0000256" key="11">
    <source>
        <dbReference type="ARBA" id="ARBA00034776"/>
    </source>
</evidence>